<dbReference type="Gene3D" id="1.10.1740.10">
    <property type="match status" value="1"/>
</dbReference>
<dbReference type="NCBIfam" id="NF006175">
    <property type="entry name" value="PRK08311.2-3"/>
    <property type="match status" value="1"/>
</dbReference>
<dbReference type="SUPFAM" id="SSF88946">
    <property type="entry name" value="Sigma2 domain of RNA polymerase sigma factors"/>
    <property type="match status" value="1"/>
</dbReference>
<keyword evidence="5 6" id="KW-0804">Transcription</keyword>
<comment type="similarity">
    <text evidence="6">Belongs to the sigma-70 factor family. SigI subfamily.</text>
</comment>
<evidence type="ECO:0000256" key="6">
    <source>
        <dbReference type="HAMAP-Rule" id="MF_02064"/>
    </source>
</evidence>
<keyword evidence="3 6" id="KW-0731">Sigma factor</keyword>
<evidence type="ECO:0000256" key="1">
    <source>
        <dbReference type="ARBA" id="ARBA00022490"/>
    </source>
</evidence>
<keyword evidence="1 6" id="KW-0963">Cytoplasm</keyword>
<dbReference type="InterPro" id="IPR013325">
    <property type="entry name" value="RNA_pol_sigma_r2"/>
</dbReference>
<comment type="function">
    <text evidence="6">Sigma factors are initiation factors that promote the attachment of RNA polymerase to specific initiation sites and are then released.</text>
</comment>
<dbReference type="GO" id="GO:0005737">
    <property type="term" value="C:cytoplasm"/>
    <property type="evidence" value="ECO:0007669"/>
    <property type="project" value="UniProtKB-SubCell"/>
</dbReference>
<dbReference type="InterPro" id="IPR014284">
    <property type="entry name" value="RNA_pol_sigma-70_dom"/>
</dbReference>
<organism evidence="8 9">
    <name type="scientific">Desulfofundulus thermobenzoicus</name>
    <dbReference type="NCBI Taxonomy" id="29376"/>
    <lineage>
        <taxon>Bacteria</taxon>
        <taxon>Bacillati</taxon>
        <taxon>Bacillota</taxon>
        <taxon>Clostridia</taxon>
        <taxon>Eubacteriales</taxon>
        <taxon>Peptococcaceae</taxon>
        <taxon>Desulfofundulus</taxon>
    </lineage>
</organism>
<gene>
    <name evidence="6" type="primary">sigI</name>
    <name evidence="8" type="ORF">GFC01_15765</name>
</gene>
<dbReference type="PANTHER" id="PTHR30385">
    <property type="entry name" value="SIGMA FACTOR F FLAGELLAR"/>
    <property type="match status" value="1"/>
</dbReference>
<dbReference type="InterPro" id="IPR014244">
    <property type="entry name" value="RNA_pol_sigma-I"/>
</dbReference>
<evidence type="ECO:0000259" key="7">
    <source>
        <dbReference type="Pfam" id="PF04542"/>
    </source>
</evidence>
<feature type="DNA-binding region" description="H-T-H motif" evidence="6">
    <location>
        <begin position="192"/>
        <end position="211"/>
    </location>
</feature>
<feature type="short sequence motif" description="Polymerase core binding" evidence="6">
    <location>
        <begin position="48"/>
        <end position="61"/>
    </location>
</feature>
<keyword evidence="2 6" id="KW-0805">Transcription regulation</keyword>
<evidence type="ECO:0000256" key="4">
    <source>
        <dbReference type="ARBA" id="ARBA00023125"/>
    </source>
</evidence>
<dbReference type="Proteomes" id="UP000441717">
    <property type="component" value="Unassembled WGS sequence"/>
</dbReference>
<protein>
    <recommendedName>
        <fullName evidence="6">RNA polymerase sigma factor SigI</fullName>
    </recommendedName>
</protein>
<comment type="subunit">
    <text evidence="6">Interacts with RsgI.</text>
</comment>
<keyword evidence="6" id="KW-0346">Stress response</keyword>
<comment type="caution">
    <text evidence="8">The sequence shown here is derived from an EMBL/GenBank/DDBJ whole genome shotgun (WGS) entry which is preliminary data.</text>
</comment>
<dbReference type="EMBL" id="WHYR01000061">
    <property type="protein sequence ID" value="MQL53689.1"/>
    <property type="molecule type" value="Genomic_DNA"/>
</dbReference>
<keyword evidence="4 6" id="KW-0238">DNA-binding</keyword>
<evidence type="ECO:0000256" key="5">
    <source>
        <dbReference type="ARBA" id="ARBA00023163"/>
    </source>
</evidence>
<evidence type="ECO:0000256" key="2">
    <source>
        <dbReference type="ARBA" id="ARBA00023015"/>
    </source>
</evidence>
<dbReference type="GO" id="GO:0006352">
    <property type="term" value="P:DNA-templated transcription initiation"/>
    <property type="evidence" value="ECO:0007669"/>
    <property type="project" value="UniProtKB-UniRule"/>
</dbReference>
<comment type="activity regulation">
    <text evidence="6">Negatively regulated by the anti-sigma-I factor RsgI.</text>
</comment>
<keyword evidence="9" id="KW-1185">Reference proteome</keyword>
<feature type="domain" description="RNA polymerase sigma-70 region 2" evidence="7">
    <location>
        <begin position="24"/>
        <end position="93"/>
    </location>
</feature>
<dbReference type="GO" id="GO:0003677">
    <property type="term" value="F:DNA binding"/>
    <property type="evidence" value="ECO:0007669"/>
    <property type="project" value="UniProtKB-UniRule"/>
</dbReference>
<dbReference type="PANTHER" id="PTHR30385:SF6">
    <property type="entry name" value="RNA POLYMERASE SIGMA FACTOR SIGI"/>
    <property type="match status" value="1"/>
</dbReference>
<dbReference type="NCBIfam" id="TIGR02937">
    <property type="entry name" value="sigma70-ECF"/>
    <property type="match status" value="1"/>
</dbReference>
<dbReference type="AlphaFoldDB" id="A0A6N7IVX0"/>
<dbReference type="InterPro" id="IPR007627">
    <property type="entry name" value="RNA_pol_sigma70_r2"/>
</dbReference>
<comment type="subcellular location">
    <subcellularLocation>
        <location evidence="6">Cytoplasm</location>
    </subcellularLocation>
</comment>
<accession>A0A6N7IVX0</accession>
<reference evidence="8 9" key="1">
    <citation type="submission" date="2019-10" db="EMBL/GenBank/DDBJ databases">
        <title>Comparative genomics of sulfur disproportionating microorganisms.</title>
        <authorList>
            <person name="Ward L.M."/>
            <person name="Bertran E."/>
            <person name="Johnston D."/>
        </authorList>
    </citation>
    <scope>NUCLEOTIDE SEQUENCE [LARGE SCALE GENOMIC DNA]</scope>
    <source>
        <strain evidence="8 9">DSM 14055</strain>
    </source>
</reference>
<evidence type="ECO:0000313" key="8">
    <source>
        <dbReference type="EMBL" id="MQL53689.1"/>
    </source>
</evidence>
<dbReference type="HAMAP" id="MF_02064">
    <property type="entry name" value="Sigma70_SigI"/>
    <property type="match status" value="1"/>
</dbReference>
<evidence type="ECO:0000256" key="3">
    <source>
        <dbReference type="ARBA" id="ARBA00023082"/>
    </source>
</evidence>
<proteinExistence type="inferred from homology"/>
<sequence length="243" mass="28046">MENLEHLLALARAGDRAARETLLAECRPFVARVTAGFCRRHLEWGLDDELSIAFIAFNEAIDRYQESRQVPFLAFARLMIKSRVTDYLRKEGRMAARRVGSLNGDGEDIYVNPVESSLAWQDYLAREAAREREEEIKDYAGLLAEFQISFADLVRCAPRHQDARNILLEVAHRLAAEESLFQCLMKTKKLPLKELSVLTGVHRKTLERGRKYIIAIALLWRHCQDFLYLCHYLKPALKEIEAK</sequence>
<name>A0A6N7IVX0_9FIRM</name>
<dbReference type="GO" id="GO:0016987">
    <property type="term" value="F:sigma factor activity"/>
    <property type="evidence" value="ECO:0007669"/>
    <property type="project" value="UniProtKB-UniRule"/>
</dbReference>
<evidence type="ECO:0000313" key="9">
    <source>
        <dbReference type="Proteomes" id="UP000441717"/>
    </source>
</evidence>
<dbReference type="PIRSF" id="PIRSF038953">
    <property type="entry name" value="SigI"/>
    <property type="match status" value="1"/>
</dbReference>
<dbReference type="Pfam" id="PF04542">
    <property type="entry name" value="Sigma70_r2"/>
    <property type="match status" value="1"/>
</dbReference>